<dbReference type="EMBL" id="AWTP01000148">
    <property type="protein sequence ID" value="KGH05750.1"/>
    <property type="molecule type" value="Genomic_DNA"/>
</dbReference>
<accession>A0A0E3CBT1</accession>
<reference evidence="1 2" key="1">
    <citation type="submission" date="2013-09" db="EMBL/GenBank/DDBJ databases">
        <title>High correlation between genotypes and phenotypes of environmental bacteria Comamonas testosteroni strains.</title>
        <authorList>
            <person name="Liu L."/>
            <person name="Zhu W."/>
            <person name="Xia X."/>
            <person name="Xu B."/>
            <person name="Luo M."/>
            <person name="Wang G."/>
        </authorList>
    </citation>
    <scope>NUCLEOTIDE SEQUENCE [LARGE SCALE GENOMIC DNA]</scope>
    <source>
        <strain evidence="1 2">DF2</strain>
    </source>
</reference>
<dbReference type="InterPro" id="IPR032720">
    <property type="entry name" value="Cys_rich_CWC"/>
</dbReference>
<keyword evidence="2" id="KW-1185">Reference proteome</keyword>
<organism evidence="1 2">
    <name type="scientific">Comamonas thiooxydans</name>
    <dbReference type="NCBI Taxonomy" id="363952"/>
    <lineage>
        <taxon>Bacteria</taxon>
        <taxon>Pseudomonadati</taxon>
        <taxon>Pseudomonadota</taxon>
        <taxon>Betaproteobacteria</taxon>
        <taxon>Burkholderiales</taxon>
        <taxon>Comamonadaceae</taxon>
        <taxon>Comamonas</taxon>
    </lineage>
</organism>
<comment type="caution">
    <text evidence="1">The sequence shown here is derived from an EMBL/GenBank/DDBJ whole genome shotgun (WGS) entry which is preliminary data.</text>
</comment>
<evidence type="ECO:0000313" key="1">
    <source>
        <dbReference type="EMBL" id="KGH05750.1"/>
    </source>
</evidence>
<protein>
    <recommendedName>
        <fullName evidence="3">Cysteine-rich CWC family protein</fullName>
    </recommendedName>
</protein>
<dbReference type="Pfam" id="PF14375">
    <property type="entry name" value="Cys_rich_CWC"/>
    <property type="match status" value="1"/>
</dbReference>
<dbReference type="Proteomes" id="UP000029549">
    <property type="component" value="Unassembled WGS sequence"/>
</dbReference>
<name>A0A0E3CBT1_9BURK</name>
<gene>
    <name evidence="1" type="ORF">P608_23315</name>
</gene>
<sequence length="87" mass="9037">MATALVVRYGFYTAAMPTDPLIDASRCPLCGQPNQCAISAGLPPQSCWCMQAPVSPDALERLPADARGKACICPACARPVADDSTPA</sequence>
<evidence type="ECO:0008006" key="3">
    <source>
        <dbReference type="Google" id="ProtNLM"/>
    </source>
</evidence>
<evidence type="ECO:0000313" key="2">
    <source>
        <dbReference type="Proteomes" id="UP000029549"/>
    </source>
</evidence>
<dbReference type="AlphaFoldDB" id="A0A0E3CBT1"/>
<proteinExistence type="predicted"/>